<comment type="caution">
    <text evidence="1">The sequence shown here is derived from an EMBL/GenBank/DDBJ whole genome shotgun (WGS) entry which is preliminary data.</text>
</comment>
<organism evidence="1 2">
    <name type="scientific">Ilex paraguariensis</name>
    <name type="common">yerba mate</name>
    <dbReference type="NCBI Taxonomy" id="185542"/>
    <lineage>
        <taxon>Eukaryota</taxon>
        <taxon>Viridiplantae</taxon>
        <taxon>Streptophyta</taxon>
        <taxon>Embryophyta</taxon>
        <taxon>Tracheophyta</taxon>
        <taxon>Spermatophyta</taxon>
        <taxon>Magnoliopsida</taxon>
        <taxon>eudicotyledons</taxon>
        <taxon>Gunneridae</taxon>
        <taxon>Pentapetalae</taxon>
        <taxon>asterids</taxon>
        <taxon>campanulids</taxon>
        <taxon>Aquifoliales</taxon>
        <taxon>Aquifoliaceae</taxon>
        <taxon>Ilex</taxon>
    </lineage>
</organism>
<evidence type="ECO:0000313" key="1">
    <source>
        <dbReference type="EMBL" id="CAK9157287.1"/>
    </source>
</evidence>
<gene>
    <name evidence="1" type="ORF">ILEXP_LOCUS25838</name>
</gene>
<dbReference type="EMBL" id="CAUOFW020002972">
    <property type="protein sequence ID" value="CAK9157287.1"/>
    <property type="molecule type" value="Genomic_DNA"/>
</dbReference>
<dbReference type="Proteomes" id="UP001642360">
    <property type="component" value="Unassembled WGS sequence"/>
</dbReference>
<evidence type="ECO:0000313" key="2">
    <source>
        <dbReference type="Proteomes" id="UP001642360"/>
    </source>
</evidence>
<reference evidence="1 2" key="1">
    <citation type="submission" date="2024-02" db="EMBL/GenBank/DDBJ databases">
        <authorList>
            <person name="Vignale AGUSTIN F."/>
            <person name="Sosa J E."/>
            <person name="Modenutti C."/>
        </authorList>
    </citation>
    <scope>NUCLEOTIDE SEQUENCE [LARGE SCALE GENOMIC DNA]</scope>
</reference>
<accession>A0ABC8SRJ8</accession>
<sequence length="119" mass="12363">MSFLKARHGGTGAHGDTVMLVDFIGVESNARVPLAICDALGSHRSATMAIGDILAQTQLPSDASKALGKQQAMPGRQAVGKARQALVLAGHWLGNRQRLTGAGTGHCVLAWSSRQHIGA</sequence>
<proteinExistence type="predicted"/>
<name>A0ABC8SRJ8_9AQUA</name>
<dbReference type="AlphaFoldDB" id="A0ABC8SRJ8"/>
<keyword evidence="2" id="KW-1185">Reference proteome</keyword>
<protein>
    <submittedName>
        <fullName evidence="1">Uncharacterized protein</fullName>
    </submittedName>
</protein>